<dbReference type="RefSeq" id="WP_132849229.1">
    <property type="nucleotide sequence ID" value="NZ_CP058648.1"/>
</dbReference>
<dbReference type="AlphaFoldDB" id="A0A4R2TBB1"/>
<dbReference type="Proteomes" id="UP000295504">
    <property type="component" value="Unassembled WGS sequence"/>
</dbReference>
<dbReference type="EMBL" id="SLYC01000036">
    <property type="protein sequence ID" value="TCP99096.1"/>
    <property type="molecule type" value="Genomic_DNA"/>
</dbReference>
<keyword evidence="1" id="KW-1133">Transmembrane helix</keyword>
<evidence type="ECO:0000313" key="3">
    <source>
        <dbReference type="EMBL" id="TCP99096.1"/>
    </source>
</evidence>
<evidence type="ECO:0000256" key="1">
    <source>
        <dbReference type="SAM" id="Phobius"/>
    </source>
</evidence>
<keyword evidence="4" id="KW-1185">Reference proteome</keyword>
<sequence>MRSKRFLIVLLILLLTSVQFAYADDWYGQYGNYFTVYNTKDNSVLFKTAREVRQGDQYLSADNNMYKVTRVNSREQRAYAEFIEQITLPTINEDVFAQFQDALRSGEGLAMILEAQAQEQENRKVGIYCTHSSESYVPTDGTESTEGGGGILQVAERLKAGFEQNGVNATFDNTSHDPHDAGAYTRSRRTAAQLLREHQPTSLIDVHRDAIPPEEYTTEINGEPASKVRLVVGGRNQNFSANEETALQAKAVADKMYPGLIKDIFYAQGNYNQDLTPRAMLLEMGTAEQDRALPEKSATLFSEVLTTAFFGGTFTDQTDGETESARPIRDTNRGSSRGIIVTVLIVGAAALAFLFISSGGKEWKSKLGRFKEEFNNFLGRVRRKK</sequence>
<reference evidence="3 4" key="1">
    <citation type="submission" date="2019-03" db="EMBL/GenBank/DDBJ databases">
        <title>Genomic Encyclopedia of Type Strains, Phase IV (KMG-IV): sequencing the most valuable type-strain genomes for metagenomic binning, comparative biology and taxonomic classification.</title>
        <authorList>
            <person name="Goeker M."/>
        </authorList>
    </citation>
    <scope>NUCLEOTIDE SEQUENCE [LARGE SCALE GENOMIC DNA]</scope>
    <source>
        <strain evidence="3 4">DSM 100013</strain>
    </source>
</reference>
<comment type="caution">
    <text evidence="3">The sequence shown here is derived from an EMBL/GenBank/DDBJ whole genome shotgun (WGS) entry which is preliminary data.</text>
</comment>
<dbReference type="NCBIfam" id="TIGR02867">
    <property type="entry name" value="spore_II_P"/>
    <property type="match status" value="1"/>
</dbReference>
<protein>
    <submittedName>
        <fullName evidence="3">Stage II sporulation protein P</fullName>
    </submittedName>
</protein>
<gene>
    <name evidence="3" type="ORF">EDD79_103624</name>
</gene>
<dbReference type="Pfam" id="PF07454">
    <property type="entry name" value="SpoIIP"/>
    <property type="match status" value="1"/>
</dbReference>
<feature type="signal peptide" evidence="2">
    <location>
        <begin position="1"/>
        <end position="23"/>
    </location>
</feature>
<organism evidence="3 4">
    <name type="scientific">Serpentinicella alkaliphila</name>
    <dbReference type="NCBI Taxonomy" id="1734049"/>
    <lineage>
        <taxon>Bacteria</taxon>
        <taxon>Bacillati</taxon>
        <taxon>Bacillota</taxon>
        <taxon>Clostridia</taxon>
        <taxon>Peptostreptococcales</taxon>
        <taxon>Natronincolaceae</taxon>
        <taxon>Serpentinicella</taxon>
    </lineage>
</organism>
<feature type="chain" id="PRO_5020443416" evidence="2">
    <location>
        <begin position="24"/>
        <end position="385"/>
    </location>
</feature>
<keyword evidence="2" id="KW-0732">Signal</keyword>
<keyword evidence="1" id="KW-0812">Transmembrane</keyword>
<dbReference type="OrthoDB" id="1633470at2"/>
<name>A0A4R2TBB1_9FIRM</name>
<evidence type="ECO:0000256" key="2">
    <source>
        <dbReference type="SAM" id="SignalP"/>
    </source>
</evidence>
<accession>A0A4R2TBB1</accession>
<feature type="transmembrane region" description="Helical" evidence="1">
    <location>
        <begin position="338"/>
        <end position="356"/>
    </location>
</feature>
<dbReference type="InterPro" id="IPR010897">
    <property type="entry name" value="Spore_II_P"/>
</dbReference>
<proteinExistence type="predicted"/>
<keyword evidence="1" id="KW-0472">Membrane</keyword>
<evidence type="ECO:0000313" key="4">
    <source>
        <dbReference type="Proteomes" id="UP000295504"/>
    </source>
</evidence>